<dbReference type="Gene3D" id="3.30.70.3370">
    <property type="match status" value="1"/>
</dbReference>
<dbReference type="AlphaFoldDB" id="A0A067STI2"/>
<evidence type="ECO:0000256" key="5">
    <source>
        <dbReference type="RuleBase" id="RU004383"/>
    </source>
</evidence>
<proteinExistence type="inferred from homology"/>
<dbReference type="InterPro" id="IPR012678">
    <property type="entry name" value="Ribosomal_uL23/eL15/eS24_sf"/>
</dbReference>
<dbReference type="SUPFAM" id="SSF54189">
    <property type="entry name" value="Ribosomal proteins S24e, L23 and L15e"/>
    <property type="match status" value="1"/>
</dbReference>
<dbReference type="Pfam" id="PF01282">
    <property type="entry name" value="Ribosomal_S24e"/>
    <property type="match status" value="1"/>
</dbReference>
<dbReference type="HAMAP" id="MF_00545">
    <property type="entry name" value="Ribosomal_eS24"/>
    <property type="match status" value="1"/>
</dbReference>
<evidence type="ECO:0000256" key="3">
    <source>
        <dbReference type="ARBA" id="ARBA00023274"/>
    </source>
</evidence>
<dbReference type="InterPro" id="IPR018098">
    <property type="entry name" value="Ribosomal_eS24_CS"/>
</dbReference>
<comment type="similarity">
    <text evidence="1 4">Belongs to the eukaryotic ribosomal protein eS24 family.</text>
</comment>
<name>A0A067STI2_GALM3</name>
<dbReference type="InterPro" id="IPR053709">
    <property type="entry name" value="eRP_eS24_sf"/>
</dbReference>
<dbReference type="OrthoDB" id="5571754at2759"/>
<dbReference type="PANTHER" id="PTHR10496">
    <property type="entry name" value="40S RIBOSOMAL PROTEIN S24"/>
    <property type="match status" value="1"/>
</dbReference>
<evidence type="ECO:0000256" key="1">
    <source>
        <dbReference type="ARBA" id="ARBA00009680"/>
    </source>
</evidence>
<evidence type="ECO:0000256" key="2">
    <source>
        <dbReference type="ARBA" id="ARBA00022980"/>
    </source>
</evidence>
<evidence type="ECO:0000313" key="6">
    <source>
        <dbReference type="EMBL" id="KDR70979.1"/>
    </source>
</evidence>
<dbReference type="HOGENOM" id="CLU_107248_1_0_1"/>
<keyword evidence="3 4" id="KW-0687">Ribonucleoprotein</keyword>
<gene>
    <name evidence="6" type="ORF">GALMADRAFT_214312</name>
</gene>
<dbReference type="GO" id="GO:0006412">
    <property type="term" value="P:translation"/>
    <property type="evidence" value="ECO:0007669"/>
    <property type="project" value="InterPro"/>
</dbReference>
<dbReference type="InterPro" id="IPR001976">
    <property type="entry name" value="Ribosomal_eS24"/>
</dbReference>
<dbReference type="GO" id="GO:1990904">
    <property type="term" value="C:ribonucleoprotein complex"/>
    <property type="evidence" value="ECO:0007669"/>
    <property type="project" value="UniProtKB-KW"/>
</dbReference>
<reference evidence="7" key="1">
    <citation type="journal article" date="2014" name="Proc. Natl. Acad. Sci. U.S.A.">
        <title>Extensive sampling of basidiomycete genomes demonstrates inadequacy of the white-rot/brown-rot paradigm for wood decay fungi.</title>
        <authorList>
            <person name="Riley R."/>
            <person name="Salamov A.A."/>
            <person name="Brown D.W."/>
            <person name="Nagy L.G."/>
            <person name="Floudas D."/>
            <person name="Held B.W."/>
            <person name="Levasseur A."/>
            <person name="Lombard V."/>
            <person name="Morin E."/>
            <person name="Otillar R."/>
            <person name="Lindquist E.A."/>
            <person name="Sun H."/>
            <person name="LaButti K.M."/>
            <person name="Schmutz J."/>
            <person name="Jabbour D."/>
            <person name="Luo H."/>
            <person name="Baker S.E."/>
            <person name="Pisabarro A.G."/>
            <person name="Walton J.D."/>
            <person name="Blanchette R.A."/>
            <person name="Henrissat B."/>
            <person name="Martin F."/>
            <person name="Cullen D."/>
            <person name="Hibbett D.S."/>
            <person name="Grigoriev I.V."/>
        </authorList>
    </citation>
    <scope>NUCLEOTIDE SEQUENCE [LARGE SCALE GENOMIC DNA]</scope>
    <source>
        <strain evidence="7">CBS 339.88</strain>
    </source>
</reference>
<dbReference type="PROSITE" id="PS00529">
    <property type="entry name" value="RIBOSOMAL_S24E"/>
    <property type="match status" value="1"/>
</dbReference>
<keyword evidence="7" id="KW-1185">Reference proteome</keyword>
<organism evidence="6 7">
    <name type="scientific">Galerina marginata (strain CBS 339.88)</name>
    <dbReference type="NCBI Taxonomy" id="685588"/>
    <lineage>
        <taxon>Eukaryota</taxon>
        <taxon>Fungi</taxon>
        <taxon>Dikarya</taxon>
        <taxon>Basidiomycota</taxon>
        <taxon>Agaricomycotina</taxon>
        <taxon>Agaricomycetes</taxon>
        <taxon>Agaricomycetidae</taxon>
        <taxon>Agaricales</taxon>
        <taxon>Agaricineae</taxon>
        <taxon>Strophariaceae</taxon>
        <taxon>Galerina</taxon>
    </lineage>
</organism>
<dbReference type="Proteomes" id="UP000027222">
    <property type="component" value="Unassembled WGS sequence"/>
</dbReference>
<dbReference type="STRING" id="685588.A0A067STI2"/>
<dbReference type="EMBL" id="KL142395">
    <property type="protein sequence ID" value="KDR70979.1"/>
    <property type="molecule type" value="Genomic_DNA"/>
</dbReference>
<dbReference type="GO" id="GO:0005840">
    <property type="term" value="C:ribosome"/>
    <property type="evidence" value="ECO:0007669"/>
    <property type="project" value="UniProtKB-KW"/>
</dbReference>
<dbReference type="GO" id="GO:0003735">
    <property type="term" value="F:structural constituent of ribosome"/>
    <property type="evidence" value="ECO:0007669"/>
    <property type="project" value="InterPro"/>
</dbReference>
<protein>
    <recommendedName>
        <fullName evidence="5">40S ribosomal protein S24</fullName>
    </recommendedName>
</protein>
<sequence length="135" mass="15566">MTDNSAPITLRTRNFITNPLLGRRQFVLEVLHPTRPNTARAEIVEKLAKVYKVDESRVVVFGLRTHFGGGRSSGFVLIYDNESSQKKFEPKYRLVRSGLQAKVRRLSRQNRSAFRTYANKFRGVKRGIVMARRGR</sequence>
<evidence type="ECO:0000256" key="4">
    <source>
        <dbReference type="RuleBase" id="RU004381"/>
    </source>
</evidence>
<keyword evidence="2 4" id="KW-0689">Ribosomal protein</keyword>
<accession>A0A067STI2</accession>
<evidence type="ECO:0000313" key="7">
    <source>
        <dbReference type="Proteomes" id="UP000027222"/>
    </source>
</evidence>